<feature type="region of interest" description="Disordered" evidence="1">
    <location>
        <begin position="305"/>
        <end position="325"/>
    </location>
</feature>
<feature type="compositionally biased region" description="Basic and acidic residues" evidence="1">
    <location>
        <begin position="259"/>
        <end position="278"/>
    </location>
</feature>
<accession>A0A0Q0I3P2</accession>
<dbReference type="EMBL" id="LJRI01000612">
    <property type="protein sequence ID" value="KPY95609.1"/>
    <property type="molecule type" value="Genomic_DNA"/>
</dbReference>
<feature type="region of interest" description="Disordered" evidence="1">
    <location>
        <begin position="259"/>
        <end position="279"/>
    </location>
</feature>
<name>A0A0Q0I3P2_PSESX</name>
<evidence type="ECO:0000313" key="3">
    <source>
        <dbReference type="Proteomes" id="UP000050384"/>
    </source>
</evidence>
<evidence type="ECO:0000256" key="1">
    <source>
        <dbReference type="SAM" id="MobiDB-lite"/>
    </source>
</evidence>
<evidence type="ECO:0000313" key="2">
    <source>
        <dbReference type="EMBL" id="KPY95609.1"/>
    </source>
</evidence>
<comment type="caution">
    <text evidence="2">The sequence shown here is derived from an EMBL/GenBank/DDBJ whole genome shotgun (WGS) entry which is preliminary data.</text>
</comment>
<dbReference type="AlphaFoldDB" id="A0A0Q0I3P2"/>
<sequence length="353" mass="39767">MHQFQADLLGIVVQVDVVDLGPRSHNRANLPLCQLQHAADHHPLTTIEHRFVAFAFQHVGDFFIDITGFQPAAAQQAHHRMGSTLAARQVAVGRLLAALAGNLVEHFDENREADRRIQIAFGDMETQAFCGQAETDHHQKAQTQHDHCRTTIDELGQRLAGDHHQANGEDHRDHHHRQVLDHAHRRNNGVQREHRVKHDDLRHDRPEQCIACVAGTLGDMAFQPLVQFHGGLEQQEHTTEQHDQVTSGKGLVENLEQRLGQRDHPGDARQQAEAHDQCQRQANDPCFITLLRGQLVRQDGDENQVVDTQHQLQHDEGQQAKPCRGVSDPFHGSYSVSREKWQGAALVNVDQAL</sequence>
<reference evidence="2 3" key="1">
    <citation type="submission" date="2015-09" db="EMBL/GenBank/DDBJ databases">
        <title>Genome announcement of multiple Pseudomonas syringae strains.</title>
        <authorList>
            <person name="Thakur S."/>
            <person name="Wang P.W."/>
            <person name="Gong Y."/>
            <person name="Weir B.S."/>
            <person name="Guttman D.S."/>
        </authorList>
    </citation>
    <scope>NUCLEOTIDE SEQUENCE [LARGE SCALE GENOMIC DNA]</scope>
    <source>
        <strain evidence="2 3">ICMP16929</strain>
    </source>
</reference>
<protein>
    <submittedName>
        <fullName evidence="2">Uncharacterized protein</fullName>
    </submittedName>
</protein>
<gene>
    <name evidence="2" type="ORF">ALO94_05560</name>
</gene>
<proteinExistence type="predicted"/>
<dbReference type="Proteomes" id="UP000050384">
    <property type="component" value="Unassembled WGS sequence"/>
</dbReference>
<organism evidence="2 3">
    <name type="scientific">Pseudomonas syringae pv. spinaceae</name>
    <dbReference type="NCBI Taxonomy" id="264459"/>
    <lineage>
        <taxon>Bacteria</taxon>
        <taxon>Pseudomonadati</taxon>
        <taxon>Pseudomonadota</taxon>
        <taxon>Gammaproteobacteria</taxon>
        <taxon>Pseudomonadales</taxon>
        <taxon>Pseudomonadaceae</taxon>
        <taxon>Pseudomonas</taxon>
        <taxon>Pseudomonas syringae</taxon>
    </lineage>
</organism>